<gene>
    <name evidence="2" type="ORF">Scep_002230</name>
</gene>
<keyword evidence="3" id="KW-1185">Reference proteome</keyword>
<evidence type="ECO:0000313" key="3">
    <source>
        <dbReference type="Proteomes" id="UP001419268"/>
    </source>
</evidence>
<reference evidence="2 3" key="1">
    <citation type="submission" date="2024-01" db="EMBL/GenBank/DDBJ databases">
        <title>Genome assemblies of Stephania.</title>
        <authorList>
            <person name="Yang L."/>
        </authorList>
    </citation>
    <scope>NUCLEOTIDE SEQUENCE [LARGE SCALE GENOMIC DNA]</scope>
    <source>
        <strain evidence="2">JXDWG</strain>
        <tissue evidence="2">Leaf</tissue>
    </source>
</reference>
<accession>A0AAP0LDK1</accession>
<sequence length="50" mass="5795">MSSSSAKRSLVTTSEPVEDCYDIFLYVLYSFVLHLYEHVLFTFGLSDRNI</sequence>
<organism evidence="2 3">
    <name type="scientific">Stephania cephalantha</name>
    <dbReference type="NCBI Taxonomy" id="152367"/>
    <lineage>
        <taxon>Eukaryota</taxon>
        <taxon>Viridiplantae</taxon>
        <taxon>Streptophyta</taxon>
        <taxon>Embryophyta</taxon>
        <taxon>Tracheophyta</taxon>
        <taxon>Spermatophyta</taxon>
        <taxon>Magnoliopsida</taxon>
        <taxon>Ranunculales</taxon>
        <taxon>Menispermaceae</taxon>
        <taxon>Menispermoideae</taxon>
        <taxon>Cissampelideae</taxon>
        <taxon>Stephania</taxon>
    </lineage>
</organism>
<name>A0AAP0LDK1_9MAGN</name>
<proteinExistence type="predicted"/>
<dbReference type="Proteomes" id="UP001419268">
    <property type="component" value="Unassembled WGS sequence"/>
</dbReference>
<comment type="caution">
    <text evidence="2">The sequence shown here is derived from an EMBL/GenBank/DDBJ whole genome shotgun (WGS) entry which is preliminary data.</text>
</comment>
<evidence type="ECO:0000256" key="1">
    <source>
        <dbReference type="SAM" id="Phobius"/>
    </source>
</evidence>
<feature type="transmembrane region" description="Helical" evidence="1">
    <location>
        <begin position="23"/>
        <end position="45"/>
    </location>
</feature>
<keyword evidence="1" id="KW-0472">Membrane</keyword>
<keyword evidence="1" id="KW-0812">Transmembrane</keyword>
<protein>
    <submittedName>
        <fullName evidence="2">Uncharacterized protein</fullName>
    </submittedName>
</protein>
<dbReference type="EMBL" id="JBBNAG010000001">
    <property type="protein sequence ID" value="KAK9167039.1"/>
    <property type="molecule type" value="Genomic_DNA"/>
</dbReference>
<evidence type="ECO:0000313" key="2">
    <source>
        <dbReference type="EMBL" id="KAK9167039.1"/>
    </source>
</evidence>
<dbReference type="AlphaFoldDB" id="A0AAP0LDK1"/>
<keyword evidence="1" id="KW-1133">Transmembrane helix</keyword>